<name>A0A4Q0PNL9_9FLAO</name>
<organism evidence="2 3">
    <name type="scientific">Leeuwenhoekiella marinoflava</name>
    <dbReference type="NCBI Taxonomy" id="988"/>
    <lineage>
        <taxon>Bacteria</taxon>
        <taxon>Pseudomonadati</taxon>
        <taxon>Bacteroidota</taxon>
        <taxon>Flavobacteriia</taxon>
        <taxon>Flavobacteriales</taxon>
        <taxon>Flavobacteriaceae</taxon>
        <taxon>Leeuwenhoekiella</taxon>
    </lineage>
</organism>
<evidence type="ECO:0000313" key="3">
    <source>
        <dbReference type="Proteomes" id="UP000290608"/>
    </source>
</evidence>
<reference evidence="2 3" key="1">
    <citation type="submission" date="2018-07" db="EMBL/GenBank/DDBJ databases">
        <title>Leeuwenhoekiella genomics.</title>
        <authorList>
            <person name="Tahon G."/>
            <person name="Willems A."/>
        </authorList>
    </citation>
    <scope>NUCLEOTIDE SEQUENCE [LARGE SCALE GENOMIC DNA]</scope>
    <source>
        <strain evidence="2 3">LMG 1345</strain>
    </source>
</reference>
<keyword evidence="1" id="KW-0175">Coiled coil</keyword>
<feature type="coiled-coil region" evidence="1">
    <location>
        <begin position="71"/>
        <end position="98"/>
    </location>
</feature>
<evidence type="ECO:0000313" key="2">
    <source>
        <dbReference type="EMBL" id="RXG32041.1"/>
    </source>
</evidence>
<dbReference type="EMBL" id="QOVL01000005">
    <property type="protein sequence ID" value="RXG32041.1"/>
    <property type="molecule type" value="Genomic_DNA"/>
</dbReference>
<proteinExistence type="predicted"/>
<accession>A0A4Q0PNL9</accession>
<dbReference type="AlphaFoldDB" id="A0A4Q0PNL9"/>
<gene>
    <name evidence="2" type="ORF">DSL99_1346</name>
</gene>
<dbReference type="RefSeq" id="WP_073098515.1">
    <property type="nucleotide sequence ID" value="NZ_QOVL01000005.1"/>
</dbReference>
<comment type="caution">
    <text evidence="2">The sequence shown here is derived from an EMBL/GenBank/DDBJ whole genome shotgun (WGS) entry which is preliminary data.</text>
</comment>
<dbReference type="STRING" id="1122159.SAMN02745246_01401"/>
<sequence length="727" mass="80948">MKQIVMKVLALLAISKIPIAEGKTSFSAEQVEDLNKRLGEKDAKRVIAALDKFADDIVKDQEKEGGENAEDAAARAELQKLLDEHELTEDEAKKIAKDGSADPSLKDMISAVNKLVTNQDELIQKLMKEPEPDNPVAKGTIKREDNLEHSATHFLGRNREIDAYTDRPWNQRAAGLIDKPTDWAADGGSAAFEKLKSDMYNHYTEVNDRIKSLHRDMLKLPAYFKLRSNVSDRVADGNIVTAEITQSRKAGWLPKNKQLIQPEEGKVFPVHIDIEWQGIDLQEYETSWLNAWSKPGSSPYKMSFVEFLIVELDKKARVEDRKVAIAGIYSAPAKGKETKAGDAINRGDGLLVHLFRAFHYEKKYKRANIGIPNPQNILDHVKALIESNLPEEVRNQSGIVINTHPDTIRWYALRKRAVHGMETDWTKDGEKTILNYPNIRFEPIYDQPNPLYMFITFDDNVELMENLPKEKSIYRMDTLKRDIFVYADYKWGARFLHIGTKVKAGDPDAFKVQTVWDNGLPMFPDNWTVPVFDDTTGELTIPYSNVKVDSAWATDITDIKNTYAGQIVKIKGNTALAAVKNVTSAGNMTLTGNFNLQSGGTLTLYVNSDLTLTEVSRTTEPEIIPEVVPVNFDGDSINAQESNEFNYTGDSNQTLAAIEGGVDGQEITIKGNATANATLTVSNIAAPAEGESAVSVKSDAALAVAADYITLVRINGVFTEVKRNIEA</sequence>
<protein>
    <submittedName>
        <fullName evidence="2">Uncharacterized protein</fullName>
    </submittedName>
</protein>
<dbReference type="Proteomes" id="UP000290608">
    <property type="component" value="Unassembled WGS sequence"/>
</dbReference>
<evidence type="ECO:0000256" key="1">
    <source>
        <dbReference type="SAM" id="Coils"/>
    </source>
</evidence>